<dbReference type="InterPro" id="IPR027417">
    <property type="entry name" value="P-loop_NTPase"/>
</dbReference>
<dbReference type="EMBL" id="JAPCXB010000058">
    <property type="protein sequence ID" value="KAJ1611476.1"/>
    <property type="molecule type" value="Genomic_DNA"/>
</dbReference>
<evidence type="ECO:0000259" key="11">
    <source>
        <dbReference type="PROSITE" id="PS51195"/>
    </source>
</evidence>
<feature type="domain" description="Helicase ATP-binding" evidence="9">
    <location>
        <begin position="53"/>
        <end position="247"/>
    </location>
</feature>
<comment type="domain">
    <text evidence="8">The Q motif is unique to and characteristic of the DEAD box family of RNA helicases and controls ATP binding and hydrolysis.</text>
</comment>
<evidence type="ECO:0000256" key="5">
    <source>
        <dbReference type="ARBA" id="ARBA00022884"/>
    </source>
</evidence>
<dbReference type="SMART" id="SM00490">
    <property type="entry name" value="HELICc"/>
    <property type="match status" value="1"/>
</dbReference>
<dbReference type="InterPro" id="IPR044742">
    <property type="entry name" value="DEAD/DEAH_RhlB"/>
</dbReference>
<feature type="domain" description="Helicase C-terminal" evidence="10">
    <location>
        <begin position="341"/>
        <end position="497"/>
    </location>
</feature>
<dbReference type="Gene3D" id="3.40.50.300">
    <property type="entry name" value="P-loop containing nucleotide triphosphate hydrolases"/>
    <property type="match status" value="2"/>
</dbReference>
<keyword evidence="1 7" id="KW-0547">Nucleotide-binding</keyword>
<proteinExistence type="inferred from homology"/>
<evidence type="ECO:0000259" key="9">
    <source>
        <dbReference type="PROSITE" id="PS51192"/>
    </source>
</evidence>
<organism evidence="12 13">
    <name type="scientific">Cryptosporidium canis</name>
    <dbReference type="NCBI Taxonomy" id="195482"/>
    <lineage>
        <taxon>Eukaryota</taxon>
        <taxon>Sar</taxon>
        <taxon>Alveolata</taxon>
        <taxon>Apicomplexa</taxon>
        <taxon>Conoidasida</taxon>
        <taxon>Coccidia</taxon>
        <taxon>Eucoccidiorida</taxon>
        <taxon>Eimeriorina</taxon>
        <taxon>Cryptosporidiidae</taxon>
        <taxon>Cryptosporidium</taxon>
    </lineage>
</organism>
<dbReference type="PROSITE" id="PS00039">
    <property type="entry name" value="DEAD_ATP_HELICASE"/>
    <property type="match status" value="1"/>
</dbReference>
<dbReference type="PROSITE" id="PS51192">
    <property type="entry name" value="HELICASE_ATP_BIND_1"/>
    <property type="match status" value="1"/>
</dbReference>
<evidence type="ECO:0000256" key="1">
    <source>
        <dbReference type="ARBA" id="ARBA00022741"/>
    </source>
</evidence>
<evidence type="ECO:0000313" key="13">
    <source>
        <dbReference type="Proteomes" id="UP001071777"/>
    </source>
</evidence>
<keyword evidence="2 7" id="KW-0378">Hydrolase</keyword>
<dbReference type="EC" id="3.6.4.13" evidence="8"/>
<keyword evidence="4 7" id="KW-0067">ATP-binding</keyword>
<dbReference type="CDD" id="cd00268">
    <property type="entry name" value="DEADc"/>
    <property type="match status" value="1"/>
</dbReference>
<comment type="caution">
    <text evidence="12">The sequence shown here is derived from an EMBL/GenBank/DDBJ whole genome shotgun (WGS) entry which is preliminary data.</text>
</comment>
<evidence type="ECO:0000259" key="10">
    <source>
        <dbReference type="PROSITE" id="PS51194"/>
    </source>
</evidence>
<dbReference type="InterPro" id="IPR000629">
    <property type="entry name" value="RNA-helicase_DEAD-box_CS"/>
</dbReference>
<keyword evidence="13" id="KW-1185">Reference proteome</keyword>
<feature type="short sequence motif" description="Q motif" evidence="6">
    <location>
        <begin position="22"/>
        <end position="50"/>
    </location>
</feature>
<dbReference type="PROSITE" id="PS51195">
    <property type="entry name" value="Q_MOTIF"/>
    <property type="match status" value="1"/>
</dbReference>
<dbReference type="Pfam" id="PF00270">
    <property type="entry name" value="DEAD"/>
    <property type="match status" value="1"/>
</dbReference>
<feature type="domain" description="DEAD-box RNA helicase Q" evidence="11">
    <location>
        <begin position="22"/>
        <end position="50"/>
    </location>
</feature>
<evidence type="ECO:0000256" key="7">
    <source>
        <dbReference type="RuleBase" id="RU000492"/>
    </source>
</evidence>
<dbReference type="InterPro" id="IPR011545">
    <property type="entry name" value="DEAD/DEAH_box_helicase_dom"/>
</dbReference>
<dbReference type="PROSITE" id="PS51194">
    <property type="entry name" value="HELICASE_CTER"/>
    <property type="match status" value="1"/>
</dbReference>
<protein>
    <recommendedName>
        <fullName evidence="8">ATP-dependent RNA helicase</fullName>
        <ecNumber evidence="8">3.6.4.13</ecNumber>
    </recommendedName>
</protein>
<dbReference type="InterPro" id="IPR014014">
    <property type="entry name" value="RNA_helicase_DEAD_Q_motif"/>
</dbReference>
<dbReference type="SMART" id="SM00487">
    <property type="entry name" value="DEXDc"/>
    <property type="match status" value="1"/>
</dbReference>
<evidence type="ECO:0000256" key="4">
    <source>
        <dbReference type="ARBA" id="ARBA00022840"/>
    </source>
</evidence>
<comment type="catalytic activity">
    <reaction evidence="8">
        <text>ATP + H2O = ADP + phosphate + H(+)</text>
        <dbReference type="Rhea" id="RHEA:13065"/>
        <dbReference type="ChEBI" id="CHEBI:15377"/>
        <dbReference type="ChEBI" id="CHEBI:15378"/>
        <dbReference type="ChEBI" id="CHEBI:30616"/>
        <dbReference type="ChEBI" id="CHEBI:43474"/>
        <dbReference type="ChEBI" id="CHEBI:456216"/>
        <dbReference type="EC" id="3.6.4.13"/>
    </reaction>
</comment>
<dbReference type="PANTHER" id="PTHR24031">
    <property type="entry name" value="RNA HELICASE"/>
    <property type="match status" value="1"/>
</dbReference>
<dbReference type="Pfam" id="PF00271">
    <property type="entry name" value="Helicase_C"/>
    <property type="match status" value="1"/>
</dbReference>
<evidence type="ECO:0000256" key="2">
    <source>
        <dbReference type="ARBA" id="ARBA00022801"/>
    </source>
</evidence>
<keyword evidence="3 7" id="KW-0347">Helicase</keyword>
<dbReference type="Proteomes" id="UP001071777">
    <property type="component" value="Unassembled WGS sequence"/>
</dbReference>
<gene>
    <name evidence="12" type="ORF">OJ252_1507</name>
</gene>
<dbReference type="CDD" id="cd18787">
    <property type="entry name" value="SF2_C_DEAD"/>
    <property type="match status" value="1"/>
</dbReference>
<evidence type="ECO:0000256" key="3">
    <source>
        <dbReference type="ARBA" id="ARBA00022806"/>
    </source>
</evidence>
<comment type="function">
    <text evidence="8">RNA helicase.</text>
</comment>
<name>A0ABQ8P8U5_9CRYT</name>
<reference evidence="12" key="1">
    <citation type="submission" date="2022-10" db="EMBL/GenBank/DDBJ databases">
        <title>Adaptive evolution leads to modifications in subtelomeric GC content in a zoonotic Cryptosporidium species.</title>
        <authorList>
            <person name="Li J."/>
            <person name="Feng Y."/>
            <person name="Xiao L."/>
        </authorList>
    </citation>
    <scope>NUCLEOTIDE SEQUENCE</scope>
    <source>
        <strain evidence="12">25894</strain>
    </source>
</reference>
<evidence type="ECO:0000313" key="12">
    <source>
        <dbReference type="EMBL" id="KAJ1611476.1"/>
    </source>
</evidence>
<evidence type="ECO:0000256" key="8">
    <source>
        <dbReference type="RuleBase" id="RU365068"/>
    </source>
</evidence>
<evidence type="ECO:0000256" key="6">
    <source>
        <dbReference type="PROSITE-ProRule" id="PRU00552"/>
    </source>
</evidence>
<dbReference type="InterPro" id="IPR014001">
    <property type="entry name" value="Helicase_ATP-bd"/>
</dbReference>
<keyword evidence="5 8" id="KW-0694">RNA-binding</keyword>
<dbReference type="InterPro" id="IPR001650">
    <property type="entry name" value="Helicase_C-like"/>
</dbReference>
<comment type="similarity">
    <text evidence="7">Belongs to the DEAD box helicase family.</text>
</comment>
<dbReference type="SUPFAM" id="SSF52540">
    <property type="entry name" value="P-loop containing nucleoside triphosphate hydrolases"/>
    <property type="match status" value="1"/>
</dbReference>
<sequence>MSSRYCNVELSDDITIKANHSLRFTDFHLHESLVDSLFDNGFIFPSPVQYHILSHGVIKENLVVQAKSGTGKTIAFVILILNEVLNIIDCGSKKSNRRFELLSLIIAPTREICIQTSRTVSMFVDSVKSVYQIDNICCIGGNPISDDLEKIRLNIPTIMTSTPGRFIQIINSKLDNFFSIDSAWDSLLFLVFDEADRLLEDCFVEQSTFLLECCLSSSNAQFVAFSATFPLYKLQQLKGVLYDVNSHRNEEKLFQLRLIQLCSSFGAKHTNPGQLNVLNCVQDIRSSNRSGPILITPCNTLETPVLKNLKFFLYDIFLNSLLGFSRFNENNYHQWAYVINSVVDILIRVPYKQAFIFTNNGPVGYKIMSVLKSINVPVLYTNGRRSQSEREDIINCLQEGKCRVIVCSDLLARGIDVRMADLVINVDAPIDKETFLHRAGRSGRFGRSGVVICVPSHKQDYESFLYFFEQLGIPYSSFCEYYALEKNDAPYLVFNSANFEMSIVTTATHVLGLSGNGIRTHLSGPKYMSYTDNLDNECRSSGKISLDINLSDLHATGINDYIMRIWRAYGDSYPL</sequence>
<accession>A0ABQ8P8U5</accession>